<proteinExistence type="predicted"/>
<dbReference type="RefSeq" id="WP_136566172.1">
    <property type="nucleotide sequence ID" value="NZ_SNTZ01000003.1"/>
</dbReference>
<evidence type="ECO:0000313" key="2">
    <source>
        <dbReference type="Proteomes" id="UP000310406"/>
    </source>
</evidence>
<dbReference type="InterPro" id="IPR032710">
    <property type="entry name" value="NTF2-like_dom_sf"/>
</dbReference>
<reference evidence="1 2" key="1">
    <citation type="submission" date="2019-03" db="EMBL/GenBank/DDBJ databases">
        <title>Muricauda SCR12 sp.nov, a marine bacterium isolated from Pacific Ocean:the Okinawa trough.</title>
        <authorList>
            <person name="Liu L."/>
        </authorList>
    </citation>
    <scope>NUCLEOTIDE SEQUENCE [LARGE SCALE GENOMIC DNA]</scope>
    <source>
        <strain evidence="1 2">SCR12</strain>
    </source>
</reference>
<protein>
    <submittedName>
        <fullName evidence="1">DUF4440 domain-containing protein</fullName>
    </submittedName>
</protein>
<dbReference type="EMBL" id="SNTZ01000003">
    <property type="protein sequence ID" value="THV59653.1"/>
    <property type="molecule type" value="Genomic_DNA"/>
</dbReference>
<keyword evidence="2" id="KW-1185">Reference proteome</keyword>
<dbReference type="Proteomes" id="UP000310406">
    <property type="component" value="Unassembled WGS sequence"/>
</dbReference>
<sequence length="164" mass="18748">MKKLVFLLPFLVLACNQIPKNTEVMAEEPVVAQAIDVAAEVEAINQLRASFQQTIKEKRYDDLGQYATADMKGVSPGSEDWLEYRKQREERLGKFSYDSIIMTPQETVIASDSIAYDYGTSKVYYTNDKGESVELQDTFIVILKKDKEDNRWKIHREVASAIVE</sequence>
<organism evidence="1 2">
    <name type="scientific">Flagellimonas alvinocaridis</name>
    <dbReference type="NCBI Taxonomy" id="2530200"/>
    <lineage>
        <taxon>Bacteria</taxon>
        <taxon>Pseudomonadati</taxon>
        <taxon>Bacteroidota</taxon>
        <taxon>Flavobacteriia</taxon>
        <taxon>Flavobacteriales</taxon>
        <taxon>Flavobacteriaceae</taxon>
        <taxon>Flagellimonas</taxon>
    </lineage>
</organism>
<dbReference type="SUPFAM" id="SSF54427">
    <property type="entry name" value="NTF2-like"/>
    <property type="match status" value="1"/>
</dbReference>
<dbReference type="OrthoDB" id="839277at2"/>
<accession>A0A4S8RM85</accession>
<evidence type="ECO:0000313" key="1">
    <source>
        <dbReference type="EMBL" id="THV59653.1"/>
    </source>
</evidence>
<dbReference type="Gene3D" id="3.10.450.50">
    <property type="match status" value="1"/>
</dbReference>
<dbReference type="AlphaFoldDB" id="A0A4S8RM85"/>
<name>A0A4S8RM85_9FLAO</name>
<gene>
    <name evidence="1" type="ORF">EZV76_08790</name>
</gene>
<comment type="caution">
    <text evidence="1">The sequence shown here is derived from an EMBL/GenBank/DDBJ whole genome shotgun (WGS) entry which is preliminary data.</text>
</comment>
<dbReference type="PROSITE" id="PS51257">
    <property type="entry name" value="PROKAR_LIPOPROTEIN"/>
    <property type="match status" value="1"/>
</dbReference>